<organism evidence="1 2">
    <name type="scientific">Rhabditophanes sp. KR3021</name>
    <dbReference type="NCBI Taxonomy" id="114890"/>
    <lineage>
        <taxon>Eukaryota</taxon>
        <taxon>Metazoa</taxon>
        <taxon>Ecdysozoa</taxon>
        <taxon>Nematoda</taxon>
        <taxon>Chromadorea</taxon>
        <taxon>Rhabditida</taxon>
        <taxon>Tylenchina</taxon>
        <taxon>Panagrolaimomorpha</taxon>
        <taxon>Strongyloidoidea</taxon>
        <taxon>Alloionematidae</taxon>
        <taxon>Rhabditophanes</taxon>
    </lineage>
</organism>
<accession>A0AC35UGY3</accession>
<dbReference type="WBParaSite" id="RSKR_0001148800.1">
    <property type="protein sequence ID" value="RSKR_0001148800.1"/>
    <property type="gene ID" value="RSKR_0001148800"/>
</dbReference>
<proteinExistence type="predicted"/>
<protein>
    <submittedName>
        <fullName evidence="2">Guanylate cyclase domain-containing protein</fullName>
    </submittedName>
</protein>
<evidence type="ECO:0000313" key="2">
    <source>
        <dbReference type="WBParaSite" id="RSKR_0001148800.1"/>
    </source>
</evidence>
<reference evidence="2" key="1">
    <citation type="submission" date="2016-11" db="UniProtKB">
        <authorList>
            <consortium name="WormBaseParasite"/>
        </authorList>
    </citation>
    <scope>IDENTIFICATION</scope>
    <source>
        <strain evidence="2">KR3021</strain>
    </source>
</reference>
<dbReference type="Proteomes" id="UP000095286">
    <property type="component" value="Unplaced"/>
</dbReference>
<sequence>MTTLFMTIAPTPQREHGSHISNLALGLMYEAKRILVPKLNIPILLKIGIHSGDIKVGIVGSSKLRYGVFGESVCIARRLCGIAVPGRILVSASTKLAAVKGVSDEFDYTVNGYVNVGTKNQLATYYLEKNTKKSIYRVVGDDSVILTGDGYDKLNSVTDMKSWLTAEINIKRQKTVINAMRGKNLASLASASEKLNSVATTLTTATPVETTTLCDPTAPDCPCGGPGEPPCVSLSECLPSDAVTCDPSDLDCVSEPEINCDVDCTEVTATTCDGTDMSCVEDPGIVCGNAALSSKSRDYLLLKAKKHARKTFNHNYKKYKGGKQCFKKSAQTHVYFSKTITDKDMRTIHGVQNGVICDVCSTGYGAFFNASNSRYIDSSFDAITTVRCQHPKNLCICSINNICYSPNSNTVSVVLYPACIKKKCHTYAILKGSKNTDGILSTTKKQSYYVRNQFDLDNMEYFPLDKEGIFLRVHTVSCDKCAESVCDQTLSNNESAARRQKILNVLELGKKNLPRKNNENFLMFMKDSKVQKHEKVSNLMKLNHSSDETKNQITRDSFFRI</sequence>
<evidence type="ECO:0000313" key="1">
    <source>
        <dbReference type="Proteomes" id="UP000095286"/>
    </source>
</evidence>
<name>A0AC35UGY3_9BILA</name>